<protein>
    <submittedName>
        <fullName evidence="1">Putative gcn1-like translational activator</fullName>
    </submittedName>
</protein>
<dbReference type="VEuPathDB" id="MicrosporidiaDB:NAPIS_ORF01618"/>
<keyword evidence="2" id="KW-1185">Reference proteome</keyword>
<reference evidence="1 2" key="1">
    <citation type="journal article" date="2013" name="BMC Genomics">
        <title>Genome sequencing and comparative genomics of honey bee microsporidia, Nosema apis reveal novel insights into host-parasite interactions.</title>
        <authorList>
            <person name="Chen Yp."/>
            <person name="Pettis J.S."/>
            <person name="Zhao Y."/>
            <person name="Liu X."/>
            <person name="Tallon L.J."/>
            <person name="Sadzewicz L.D."/>
            <person name="Li R."/>
            <person name="Zheng H."/>
            <person name="Huang S."/>
            <person name="Zhang X."/>
            <person name="Hamilton M.C."/>
            <person name="Pernal S.F."/>
            <person name="Melathopoulos A.P."/>
            <person name="Yan X."/>
            <person name="Evans J.D."/>
        </authorList>
    </citation>
    <scope>NUCLEOTIDE SEQUENCE [LARGE SCALE GENOMIC DNA]</scope>
    <source>
        <strain evidence="1 2">BRL 01</strain>
    </source>
</reference>
<evidence type="ECO:0000313" key="2">
    <source>
        <dbReference type="Proteomes" id="UP000053780"/>
    </source>
</evidence>
<dbReference type="EMBL" id="KE647232">
    <property type="protein sequence ID" value="EQB60833.1"/>
    <property type="molecule type" value="Genomic_DNA"/>
</dbReference>
<accession>T0L8J1</accession>
<sequence>MDNDKLQSLILPCNYSYLLEVSYKNITDYSSLIDVLSTNQNIRSIERLSEIWTVCQDERIIDYLMYCYLIYELRSYCKRLLCDIKDYVGGVKREIIDILII</sequence>
<gene>
    <name evidence="1" type="ORF">NAPIS_ORF01618</name>
</gene>
<dbReference type="AlphaFoldDB" id="T0L8J1"/>
<dbReference type="HOGENOM" id="CLU_2292447_0_0_1"/>
<organism evidence="1 2">
    <name type="scientific">Vairimorpha apis BRL 01</name>
    <dbReference type="NCBI Taxonomy" id="1037528"/>
    <lineage>
        <taxon>Eukaryota</taxon>
        <taxon>Fungi</taxon>
        <taxon>Fungi incertae sedis</taxon>
        <taxon>Microsporidia</taxon>
        <taxon>Nosematidae</taxon>
        <taxon>Vairimorpha</taxon>
    </lineage>
</organism>
<dbReference type="OrthoDB" id="5148094at2759"/>
<proteinExistence type="predicted"/>
<name>T0L8J1_9MICR</name>
<dbReference type="Proteomes" id="UP000053780">
    <property type="component" value="Unassembled WGS sequence"/>
</dbReference>
<evidence type="ECO:0000313" key="1">
    <source>
        <dbReference type="EMBL" id="EQB60833.1"/>
    </source>
</evidence>